<organism evidence="2 3">
    <name type="scientific">Chloroherpeton thalassium (strain ATCC 35110 / GB-78)</name>
    <dbReference type="NCBI Taxonomy" id="517418"/>
    <lineage>
        <taxon>Bacteria</taxon>
        <taxon>Pseudomonadati</taxon>
        <taxon>Chlorobiota</taxon>
        <taxon>Chlorobiia</taxon>
        <taxon>Chlorobiales</taxon>
        <taxon>Chloroherpetonaceae</taxon>
        <taxon>Chloroherpeton</taxon>
    </lineage>
</organism>
<evidence type="ECO:0000256" key="1">
    <source>
        <dbReference type="SAM" id="Phobius"/>
    </source>
</evidence>
<dbReference type="Proteomes" id="UP000001208">
    <property type="component" value="Chromosome"/>
</dbReference>
<dbReference type="EMBL" id="CP001100">
    <property type="protein sequence ID" value="ACF13749.1"/>
    <property type="molecule type" value="Genomic_DNA"/>
</dbReference>
<dbReference type="HOGENOM" id="CLU_1666274_0_0_10"/>
<sequence>MNCTHVQRVTRELWRLLEVYLFFVVSVLGCTGLGKAPSSLSSKSKERNCDRKIEKNLPLHSKTTLIAPPKFVLIGSPFQAVDALPRMSCVQEESTDDDDAIRISRLAKKHHSFTCDAPFFNTFNSYHLVFHSLESHLTVLSAHLTARNLLQISTPLLT</sequence>
<keyword evidence="1" id="KW-0472">Membrane</keyword>
<reference evidence="2 3" key="1">
    <citation type="submission" date="2008-06" db="EMBL/GenBank/DDBJ databases">
        <title>Complete sequence of Chloroherpeton thalassium ATCC 35110.</title>
        <authorList>
            <consortium name="US DOE Joint Genome Institute"/>
            <person name="Lucas S."/>
            <person name="Copeland A."/>
            <person name="Lapidus A."/>
            <person name="Glavina del Rio T."/>
            <person name="Dalin E."/>
            <person name="Tice H."/>
            <person name="Bruce D."/>
            <person name="Goodwin L."/>
            <person name="Pitluck S."/>
            <person name="Schmutz J."/>
            <person name="Larimer F."/>
            <person name="Land M."/>
            <person name="Hauser L."/>
            <person name="Kyrpides N."/>
            <person name="Mikhailova N."/>
            <person name="Liu Z."/>
            <person name="Li T."/>
            <person name="Zhao F."/>
            <person name="Overmann J."/>
            <person name="Bryant D.A."/>
            <person name="Richardson P."/>
        </authorList>
    </citation>
    <scope>NUCLEOTIDE SEQUENCE [LARGE SCALE GENOMIC DNA]</scope>
    <source>
        <strain evidence="3">ATCC 35110 / GB-78</strain>
    </source>
</reference>
<keyword evidence="1" id="KW-1133">Transmembrane helix</keyword>
<gene>
    <name evidence="2" type="ordered locus">Ctha_1286</name>
</gene>
<feature type="transmembrane region" description="Helical" evidence="1">
    <location>
        <begin position="19"/>
        <end position="37"/>
    </location>
</feature>
<accession>B3QZ56</accession>
<protein>
    <submittedName>
        <fullName evidence="2">Uncharacterized protein</fullName>
    </submittedName>
</protein>
<dbReference type="KEGG" id="cts:Ctha_1286"/>
<name>B3QZ56_CHLT3</name>
<keyword evidence="3" id="KW-1185">Reference proteome</keyword>
<proteinExistence type="predicted"/>
<dbReference type="AlphaFoldDB" id="B3QZ56"/>
<dbReference type="OrthoDB" id="597959at2"/>
<evidence type="ECO:0000313" key="3">
    <source>
        <dbReference type="Proteomes" id="UP000001208"/>
    </source>
</evidence>
<keyword evidence="1" id="KW-0812">Transmembrane</keyword>
<evidence type="ECO:0000313" key="2">
    <source>
        <dbReference type="EMBL" id="ACF13749.1"/>
    </source>
</evidence>
<dbReference type="RefSeq" id="WP_012499833.1">
    <property type="nucleotide sequence ID" value="NC_011026.1"/>
</dbReference>